<reference evidence="5" key="1">
    <citation type="submission" date="2016-10" db="EMBL/GenBank/DDBJ databases">
        <authorList>
            <person name="Varghese N."/>
            <person name="Submissions S."/>
        </authorList>
    </citation>
    <scope>NUCLEOTIDE SEQUENCE [LARGE SCALE GENOMIC DNA]</scope>
    <source>
        <strain evidence="5">SP</strain>
    </source>
</reference>
<evidence type="ECO:0000259" key="3">
    <source>
        <dbReference type="Pfam" id="PF00291"/>
    </source>
</evidence>
<dbReference type="GO" id="GO:1901605">
    <property type="term" value="P:alpha-amino acid metabolic process"/>
    <property type="evidence" value="ECO:0007669"/>
    <property type="project" value="UniProtKB-ARBA"/>
</dbReference>
<gene>
    <name evidence="4" type="ORF">SAMN05421736_102411</name>
</gene>
<dbReference type="EMBL" id="FNPI01000002">
    <property type="protein sequence ID" value="SDY61237.1"/>
    <property type="molecule type" value="Genomic_DNA"/>
</dbReference>
<sequence length="346" mass="39693">MLKKGLSKEPMIKKAGFEDYLYPSVYRLKQNLYLLQFKVMKVLPAYNIIKTAFNKNIIDKNSKVIDTSSGTFALGLALVCNYYKLKLVIVSDPAMDEELKRRIEDLGANVIIVSQPDQKGNYQSKRLEQVNNIIKKESNIFWCKQYDNPDNLNAYKMTAELITKTFEFKFDLVGSIGSGGSTTGLIKHLRAVNSEIDLVGVDTFGSVLFGLPDRNRELRGLGNSVIPKNLDHKKYDEIHWISAPIAYYWTRQLHKNYALFSGPTTGASYTVANYLSSKNSDKNYVFIGPDDGTRYIKTVYNDKWLADKGYININHYKSIEPTLSNYTDEVNNNSEWTYMKWLRREL</sequence>
<evidence type="ECO:0000313" key="4">
    <source>
        <dbReference type="EMBL" id="SDY61237.1"/>
    </source>
</evidence>
<keyword evidence="2" id="KW-0663">Pyridoxal phosphate</keyword>
<dbReference type="Pfam" id="PF00291">
    <property type="entry name" value="PALP"/>
    <property type="match status" value="1"/>
</dbReference>
<evidence type="ECO:0000313" key="5">
    <source>
        <dbReference type="Proteomes" id="UP000198935"/>
    </source>
</evidence>
<dbReference type="AlphaFoldDB" id="A0A1H3L9N9"/>
<protein>
    <submittedName>
        <fullName evidence="4">Cysteine synthase A</fullName>
    </submittedName>
</protein>
<dbReference type="InterPro" id="IPR050214">
    <property type="entry name" value="Cys_Synth/Cystath_Beta-Synth"/>
</dbReference>
<accession>A0A1H3L9N9</accession>
<comment type="cofactor">
    <cofactor evidence="1">
        <name>pyridoxal 5'-phosphate</name>
        <dbReference type="ChEBI" id="CHEBI:597326"/>
    </cofactor>
</comment>
<proteinExistence type="predicted"/>
<evidence type="ECO:0000256" key="1">
    <source>
        <dbReference type="ARBA" id="ARBA00001933"/>
    </source>
</evidence>
<dbReference type="STRING" id="1503961.SAMN05421736_102411"/>
<dbReference type="Proteomes" id="UP000198935">
    <property type="component" value="Unassembled WGS sequence"/>
</dbReference>
<dbReference type="InterPro" id="IPR001926">
    <property type="entry name" value="TrpB-like_PALP"/>
</dbReference>
<dbReference type="Gene3D" id="3.40.50.1100">
    <property type="match status" value="2"/>
</dbReference>
<organism evidence="4 5">
    <name type="scientific">Evansella caseinilytica</name>
    <dbReference type="NCBI Taxonomy" id="1503961"/>
    <lineage>
        <taxon>Bacteria</taxon>
        <taxon>Bacillati</taxon>
        <taxon>Bacillota</taxon>
        <taxon>Bacilli</taxon>
        <taxon>Bacillales</taxon>
        <taxon>Bacillaceae</taxon>
        <taxon>Evansella</taxon>
    </lineage>
</organism>
<dbReference type="PANTHER" id="PTHR10314">
    <property type="entry name" value="CYSTATHIONINE BETA-SYNTHASE"/>
    <property type="match status" value="1"/>
</dbReference>
<name>A0A1H3L9N9_9BACI</name>
<dbReference type="SUPFAM" id="SSF53686">
    <property type="entry name" value="Tryptophan synthase beta subunit-like PLP-dependent enzymes"/>
    <property type="match status" value="1"/>
</dbReference>
<evidence type="ECO:0000256" key="2">
    <source>
        <dbReference type="ARBA" id="ARBA00022898"/>
    </source>
</evidence>
<keyword evidence="5" id="KW-1185">Reference proteome</keyword>
<dbReference type="InterPro" id="IPR036052">
    <property type="entry name" value="TrpB-like_PALP_sf"/>
</dbReference>
<feature type="domain" description="Tryptophan synthase beta chain-like PALP" evidence="3">
    <location>
        <begin position="40"/>
        <end position="287"/>
    </location>
</feature>